<dbReference type="InterPro" id="IPR018258">
    <property type="entry name" value="Ribosomal_bL21_CS"/>
</dbReference>
<dbReference type="GO" id="GO:0006412">
    <property type="term" value="P:translation"/>
    <property type="evidence" value="ECO:0007669"/>
    <property type="project" value="InterPro"/>
</dbReference>
<comment type="similarity">
    <text evidence="1">Belongs to the bacterial ribosomal protein bL21 family.</text>
</comment>
<keyword evidence="3" id="KW-0694">RNA-binding</keyword>
<keyword evidence="5" id="KW-0687">Ribonucleoprotein</keyword>
<dbReference type="PANTHER" id="PTHR21349">
    <property type="entry name" value="50S RIBOSOMAL PROTEIN L21"/>
    <property type="match status" value="1"/>
</dbReference>
<keyword evidence="2" id="KW-0699">rRNA-binding</keyword>
<dbReference type="HAMAP" id="MF_01363">
    <property type="entry name" value="Ribosomal_bL21"/>
    <property type="match status" value="1"/>
</dbReference>
<sequence length="103" mass="11511">MYAVFQTGGKQFRAEPGVRLRVPTLGAEEGDTISFKEVLLASDGSAVSIGKPILDGASVTAEVLRHGKDKKIIVFKRKRRKGYRKKQGHRQKFTEIRISEIKV</sequence>
<dbReference type="PROSITE" id="PS01169">
    <property type="entry name" value="RIBOSOMAL_L21"/>
    <property type="match status" value="1"/>
</dbReference>
<dbReference type="GO" id="GO:0005737">
    <property type="term" value="C:cytoplasm"/>
    <property type="evidence" value="ECO:0007669"/>
    <property type="project" value="UniProtKB-ARBA"/>
</dbReference>
<dbReference type="GO" id="GO:1990904">
    <property type="term" value="C:ribonucleoprotein complex"/>
    <property type="evidence" value="ECO:0007669"/>
    <property type="project" value="UniProtKB-KW"/>
</dbReference>
<dbReference type="NCBIfam" id="TIGR00061">
    <property type="entry name" value="L21"/>
    <property type="match status" value="1"/>
</dbReference>
<dbReference type="SUPFAM" id="SSF141091">
    <property type="entry name" value="L21p-like"/>
    <property type="match status" value="1"/>
</dbReference>
<dbReference type="GO" id="GO:0005840">
    <property type="term" value="C:ribosome"/>
    <property type="evidence" value="ECO:0007669"/>
    <property type="project" value="UniProtKB-KW"/>
</dbReference>
<gene>
    <name evidence="6" type="ORF">METZ01_LOCUS190832</name>
</gene>
<protein>
    <recommendedName>
        <fullName evidence="7">50S ribosomal protein L21</fullName>
    </recommendedName>
</protein>
<evidence type="ECO:0000256" key="5">
    <source>
        <dbReference type="ARBA" id="ARBA00023274"/>
    </source>
</evidence>
<reference evidence="6" key="1">
    <citation type="submission" date="2018-05" db="EMBL/GenBank/DDBJ databases">
        <authorList>
            <person name="Lanie J.A."/>
            <person name="Ng W.-L."/>
            <person name="Kazmierczak K.M."/>
            <person name="Andrzejewski T.M."/>
            <person name="Davidsen T.M."/>
            <person name="Wayne K.J."/>
            <person name="Tettelin H."/>
            <person name="Glass J.I."/>
            <person name="Rusch D."/>
            <person name="Podicherti R."/>
            <person name="Tsui H.-C.T."/>
            <person name="Winkler M.E."/>
        </authorList>
    </citation>
    <scope>NUCLEOTIDE SEQUENCE</scope>
</reference>
<dbReference type="PANTHER" id="PTHR21349:SF0">
    <property type="entry name" value="LARGE RIBOSOMAL SUBUNIT PROTEIN BL21M"/>
    <property type="match status" value="1"/>
</dbReference>
<dbReference type="EMBL" id="UINC01039460">
    <property type="protein sequence ID" value="SVB37978.1"/>
    <property type="molecule type" value="Genomic_DNA"/>
</dbReference>
<evidence type="ECO:0000256" key="3">
    <source>
        <dbReference type="ARBA" id="ARBA00022884"/>
    </source>
</evidence>
<accession>A0A382DHX5</accession>
<proteinExistence type="inferred from homology"/>
<dbReference type="GO" id="GO:0003735">
    <property type="term" value="F:structural constituent of ribosome"/>
    <property type="evidence" value="ECO:0007669"/>
    <property type="project" value="InterPro"/>
</dbReference>
<organism evidence="6">
    <name type="scientific">marine metagenome</name>
    <dbReference type="NCBI Taxonomy" id="408172"/>
    <lineage>
        <taxon>unclassified sequences</taxon>
        <taxon>metagenomes</taxon>
        <taxon>ecological metagenomes</taxon>
    </lineage>
</organism>
<dbReference type="InterPro" id="IPR001787">
    <property type="entry name" value="Ribosomal_bL21"/>
</dbReference>
<evidence type="ECO:0000256" key="2">
    <source>
        <dbReference type="ARBA" id="ARBA00022730"/>
    </source>
</evidence>
<evidence type="ECO:0000313" key="6">
    <source>
        <dbReference type="EMBL" id="SVB37978.1"/>
    </source>
</evidence>
<evidence type="ECO:0000256" key="1">
    <source>
        <dbReference type="ARBA" id="ARBA00008563"/>
    </source>
</evidence>
<dbReference type="InterPro" id="IPR028909">
    <property type="entry name" value="bL21-like"/>
</dbReference>
<name>A0A382DHX5_9ZZZZ</name>
<evidence type="ECO:0008006" key="7">
    <source>
        <dbReference type="Google" id="ProtNLM"/>
    </source>
</evidence>
<dbReference type="AlphaFoldDB" id="A0A382DHX5"/>
<keyword evidence="4" id="KW-0689">Ribosomal protein</keyword>
<dbReference type="InterPro" id="IPR036164">
    <property type="entry name" value="bL21-like_sf"/>
</dbReference>
<evidence type="ECO:0000256" key="4">
    <source>
        <dbReference type="ARBA" id="ARBA00022980"/>
    </source>
</evidence>
<dbReference type="Pfam" id="PF00829">
    <property type="entry name" value="Ribosomal_L21p"/>
    <property type="match status" value="1"/>
</dbReference>
<dbReference type="GO" id="GO:0019843">
    <property type="term" value="F:rRNA binding"/>
    <property type="evidence" value="ECO:0007669"/>
    <property type="project" value="UniProtKB-KW"/>
</dbReference>